<accession>A0A812CS50</accession>
<dbReference type="Proteomes" id="UP000597762">
    <property type="component" value="Unassembled WGS sequence"/>
</dbReference>
<dbReference type="AlphaFoldDB" id="A0A812CS50"/>
<dbReference type="GO" id="GO:0051011">
    <property type="term" value="F:microtubule minus-end binding"/>
    <property type="evidence" value="ECO:0007669"/>
    <property type="project" value="TreeGrafter"/>
</dbReference>
<keyword evidence="2" id="KW-1185">Reference proteome</keyword>
<reference evidence="1" key="1">
    <citation type="submission" date="2021-01" db="EMBL/GenBank/DDBJ databases">
        <authorList>
            <person name="Li R."/>
            <person name="Bekaert M."/>
        </authorList>
    </citation>
    <scope>NUCLEOTIDE SEQUENCE</scope>
    <source>
        <strain evidence="1">Farmed</strain>
    </source>
</reference>
<dbReference type="GO" id="GO:0051225">
    <property type="term" value="P:spindle assembly"/>
    <property type="evidence" value="ECO:0007669"/>
    <property type="project" value="TreeGrafter"/>
</dbReference>
<proteinExistence type="predicted"/>
<evidence type="ECO:0000313" key="2">
    <source>
        <dbReference type="Proteomes" id="UP000597762"/>
    </source>
</evidence>
<dbReference type="PANTHER" id="PTHR14352:SF2">
    <property type="entry name" value="HAUS AUGMIN-LIKE COMPLEX SUBUNIT 7"/>
    <property type="match status" value="1"/>
</dbReference>
<comment type="caution">
    <text evidence="1">The sequence shown here is derived from an EMBL/GenBank/DDBJ whole genome shotgun (WGS) entry which is preliminary data.</text>
</comment>
<gene>
    <name evidence="1" type="ORF">SPHA_40693</name>
</gene>
<name>A0A812CS50_ACAPH</name>
<dbReference type="GO" id="GO:0031023">
    <property type="term" value="P:microtubule organizing center organization"/>
    <property type="evidence" value="ECO:0007669"/>
    <property type="project" value="TreeGrafter"/>
</dbReference>
<evidence type="ECO:0000313" key="1">
    <source>
        <dbReference type="EMBL" id="CAE1277515.1"/>
    </source>
</evidence>
<dbReference type="PANTHER" id="PTHR14352">
    <property type="entry name" value="HAUS AUGMIN-LIKE COMPLEX SUBUNIT 7"/>
    <property type="match status" value="1"/>
</dbReference>
<dbReference type="OrthoDB" id="6435999at2759"/>
<protein>
    <submittedName>
        <fullName evidence="1">Uncharacterized protein</fullName>
    </submittedName>
</protein>
<dbReference type="EMBL" id="CAHIKZ030001931">
    <property type="protein sequence ID" value="CAE1277515.1"/>
    <property type="molecule type" value="Genomic_DNA"/>
</dbReference>
<organism evidence="1 2">
    <name type="scientific">Acanthosepion pharaonis</name>
    <name type="common">Pharaoh cuttlefish</name>
    <name type="synonym">Sepia pharaonis</name>
    <dbReference type="NCBI Taxonomy" id="158019"/>
    <lineage>
        <taxon>Eukaryota</taxon>
        <taxon>Metazoa</taxon>
        <taxon>Spiralia</taxon>
        <taxon>Lophotrochozoa</taxon>
        <taxon>Mollusca</taxon>
        <taxon>Cephalopoda</taxon>
        <taxon>Coleoidea</taxon>
        <taxon>Decapodiformes</taxon>
        <taxon>Sepiida</taxon>
        <taxon>Sepiina</taxon>
        <taxon>Sepiidae</taxon>
        <taxon>Acanthosepion</taxon>
    </lineage>
</organism>
<dbReference type="InterPro" id="IPR029711">
    <property type="entry name" value="Haus7-like"/>
</dbReference>
<sequence>MLEHLTKPCHQRLQILQWLFSKIDGKLAEMIEANKFTEEGKQTKDLLNMASTLGFCSLDQIDLIKGSASAKDQFEFQRVDKEQLELLCQHLEESLLELKEEIGKFNSCYNNEMKLWCNKQPTAPTRLGPVFERAHTLLNNFESMLVTFDDIHVSSDKIENLKTSETSNQNLRNTSEGFLLDFKELLNTLEVSVNNHRQDSIETDLIKRIFLFILCLVLSLSLSFGNEKQDVDSVYKK</sequence>
<dbReference type="GO" id="GO:0070652">
    <property type="term" value="C:HAUS complex"/>
    <property type="evidence" value="ECO:0007669"/>
    <property type="project" value="TreeGrafter"/>
</dbReference>